<accession>A0AAD5FMY5</accession>
<name>A0AAD5FMY5_SILAS</name>
<sequence>MFKSVINTQSILTHCYGPVYRYHSQYGHEPGNSAEAESKPATSRYQLLKASCSGVNGQGPCFKMASTGDRNDPSFQATSFSGVASQGSRSSFLQMADASPDIAPTLYSRPVISRSNLVQNMQSVVNDKNAEYDPSNPHIASYGSVYRLLKPHNAFSTSRTAPSVSYKPPSRSSIRTTTGSEPNDYKAGVSKISYDGTQLKDAYNSASYISRNKPSLSSMVISSGPIIRFIMPNQSNDLLEQTTNETQSSFEPDGSNKQVMFNQPTSKPFGNTQIITYPRPTSQSQAPQYLPPETIKMQIIAPNNHLAPTPQLGTTEPNFRQQGNAYSSADTTFNPFTVFKPAQTTYMEQTSKQIQSSHQQADSPQDIVHDSISTSSPLSGPVYRFTRPDYVYGTSIRTGAYVNMPFSRAKIMQSKKMQDYQAGRSFPRVGFGSSSSVMASGDSTYGFAQLENAYTSDSQPTAGNSNLIQNPYFKSMQGQSSYSMFKPYQPSSSLPTWYMQMPSKSFNAPISQRISVQNSHPVLVSKTVPNGDQRKYHQKPDLQTLLPFQSHLYTPKNLFYLSSLPLPTKQSVSSNSNQLQPGKSESAHLANDNAFQTMKFSSKSMRVYNSSTPSLVSQGLARLRSDSDRVRNGYVLDQSGVSVKPSQISRPLSSSISSLKILPVSLGSWYGPSQPDQGFFLRGLRPVLNYQKVSFTRPL</sequence>
<dbReference type="EMBL" id="MU551607">
    <property type="protein sequence ID" value="KAI5623005.1"/>
    <property type="molecule type" value="Genomic_DNA"/>
</dbReference>
<keyword evidence="3" id="KW-1185">Reference proteome</keyword>
<protein>
    <submittedName>
        <fullName evidence="2">Uncharacterized protein</fullName>
    </submittedName>
</protein>
<evidence type="ECO:0000313" key="2">
    <source>
        <dbReference type="EMBL" id="KAI5623005.1"/>
    </source>
</evidence>
<dbReference type="AlphaFoldDB" id="A0AAD5FMY5"/>
<comment type="caution">
    <text evidence="2">The sequence shown here is derived from an EMBL/GenBank/DDBJ whole genome shotgun (WGS) entry which is preliminary data.</text>
</comment>
<evidence type="ECO:0000256" key="1">
    <source>
        <dbReference type="SAM" id="MobiDB-lite"/>
    </source>
</evidence>
<gene>
    <name evidence="2" type="ORF">C0J50_17512</name>
</gene>
<dbReference type="Proteomes" id="UP001205998">
    <property type="component" value="Unassembled WGS sequence"/>
</dbReference>
<organism evidence="2 3">
    <name type="scientific">Silurus asotus</name>
    <name type="common">Amur catfish</name>
    <name type="synonym">Parasilurus asotus</name>
    <dbReference type="NCBI Taxonomy" id="30991"/>
    <lineage>
        <taxon>Eukaryota</taxon>
        <taxon>Metazoa</taxon>
        <taxon>Chordata</taxon>
        <taxon>Craniata</taxon>
        <taxon>Vertebrata</taxon>
        <taxon>Euteleostomi</taxon>
        <taxon>Actinopterygii</taxon>
        <taxon>Neopterygii</taxon>
        <taxon>Teleostei</taxon>
        <taxon>Ostariophysi</taxon>
        <taxon>Siluriformes</taxon>
        <taxon>Siluridae</taxon>
        <taxon>Silurus</taxon>
    </lineage>
</organism>
<reference evidence="2" key="1">
    <citation type="submission" date="2018-07" db="EMBL/GenBank/DDBJ databases">
        <title>Comparative genomics of catfishes provides insights into carnivory and benthic adaptation.</title>
        <authorList>
            <person name="Zhang Y."/>
            <person name="Wang D."/>
            <person name="Peng Z."/>
            <person name="Zheng S."/>
            <person name="Shao F."/>
            <person name="Tao W."/>
        </authorList>
    </citation>
    <scope>NUCLEOTIDE SEQUENCE</scope>
    <source>
        <strain evidence="2">Chongqing</strain>
    </source>
</reference>
<feature type="region of interest" description="Disordered" evidence="1">
    <location>
        <begin position="157"/>
        <end position="184"/>
    </location>
</feature>
<evidence type="ECO:0000313" key="3">
    <source>
        <dbReference type="Proteomes" id="UP001205998"/>
    </source>
</evidence>
<proteinExistence type="predicted"/>
<feature type="compositionally biased region" description="Polar residues" evidence="1">
    <location>
        <begin position="170"/>
        <end position="181"/>
    </location>
</feature>